<evidence type="ECO:0000256" key="1">
    <source>
        <dbReference type="SAM" id="Phobius"/>
    </source>
</evidence>
<evidence type="ECO:0000313" key="3">
    <source>
        <dbReference type="Proteomes" id="UP000194236"/>
    </source>
</evidence>
<protein>
    <submittedName>
        <fullName evidence="2">Uncharacterized protein</fullName>
    </submittedName>
</protein>
<dbReference type="EMBL" id="MUJZ01022760">
    <property type="protein sequence ID" value="OTF79507.1"/>
    <property type="molecule type" value="Genomic_DNA"/>
</dbReference>
<dbReference type="AlphaFoldDB" id="A0A1Y3BH82"/>
<sequence>MKRLNDQFHQIALSCRKRIGQLIFSEKPLKPLLNRTIHIFDWLYQQHGYACIERIFTYQELWSNALFGYLILSIPFNVAAVSGLMVKKLTWEDKIIQYLIIVIHTGMTIVSLLQLSQQTVSYHRAKLYLVPIIQSIQIISRPPNNSDCILTKTLRLKLKYDDLFNRLTNGRNYGPYVSTIGVITHRF</sequence>
<keyword evidence="1" id="KW-1133">Transmembrane helix</keyword>
<keyword evidence="1" id="KW-0812">Transmembrane</keyword>
<keyword evidence="3" id="KW-1185">Reference proteome</keyword>
<proteinExistence type="predicted"/>
<feature type="non-terminal residue" evidence="2">
    <location>
        <position position="187"/>
    </location>
</feature>
<dbReference type="Proteomes" id="UP000194236">
    <property type="component" value="Unassembled WGS sequence"/>
</dbReference>
<feature type="transmembrane region" description="Helical" evidence="1">
    <location>
        <begin position="66"/>
        <end position="86"/>
    </location>
</feature>
<dbReference type="OrthoDB" id="6505819at2759"/>
<reference evidence="2 3" key="1">
    <citation type="submission" date="2017-03" db="EMBL/GenBank/DDBJ databases">
        <title>Genome Survey of Euroglyphus maynei.</title>
        <authorList>
            <person name="Arlian L.G."/>
            <person name="Morgan M.S."/>
            <person name="Rider S.D."/>
        </authorList>
    </citation>
    <scope>NUCLEOTIDE SEQUENCE [LARGE SCALE GENOMIC DNA]</scope>
    <source>
        <strain evidence="2">Arlian Lab</strain>
        <tissue evidence="2">Whole body</tissue>
    </source>
</reference>
<gene>
    <name evidence="2" type="ORF">BLA29_010897</name>
</gene>
<organism evidence="2 3">
    <name type="scientific">Euroglyphus maynei</name>
    <name type="common">Mayne's house dust mite</name>
    <dbReference type="NCBI Taxonomy" id="6958"/>
    <lineage>
        <taxon>Eukaryota</taxon>
        <taxon>Metazoa</taxon>
        <taxon>Ecdysozoa</taxon>
        <taxon>Arthropoda</taxon>
        <taxon>Chelicerata</taxon>
        <taxon>Arachnida</taxon>
        <taxon>Acari</taxon>
        <taxon>Acariformes</taxon>
        <taxon>Sarcoptiformes</taxon>
        <taxon>Astigmata</taxon>
        <taxon>Psoroptidia</taxon>
        <taxon>Analgoidea</taxon>
        <taxon>Pyroglyphidae</taxon>
        <taxon>Pyroglyphinae</taxon>
        <taxon>Euroglyphus</taxon>
    </lineage>
</organism>
<evidence type="ECO:0000313" key="2">
    <source>
        <dbReference type="EMBL" id="OTF79507.1"/>
    </source>
</evidence>
<feature type="transmembrane region" description="Helical" evidence="1">
    <location>
        <begin position="98"/>
        <end position="116"/>
    </location>
</feature>
<accession>A0A1Y3BH82</accession>
<comment type="caution">
    <text evidence="2">The sequence shown here is derived from an EMBL/GenBank/DDBJ whole genome shotgun (WGS) entry which is preliminary data.</text>
</comment>
<name>A0A1Y3BH82_EURMA</name>
<keyword evidence="1" id="KW-0472">Membrane</keyword>